<dbReference type="AlphaFoldDB" id="A0A223V5L7"/>
<dbReference type="InterPro" id="IPR003675">
    <property type="entry name" value="Rce1/LyrA-like_dom"/>
</dbReference>
<keyword evidence="1" id="KW-1133">Transmembrane helix</keyword>
<keyword evidence="3" id="KW-0482">Metalloprotease</keyword>
<feature type="transmembrane region" description="Helical" evidence="1">
    <location>
        <begin position="166"/>
        <end position="192"/>
    </location>
</feature>
<reference evidence="3 4" key="1">
    <citation type="submission" date="2017-08" db="EMBL/GenBank/DDBJ databases">
        <title>The complete genome sequence of Maribacter sp. B1, isolated from deep-sea sediment.</title>
        <authorList>
            <person name="Wu Y.-H."/>
            <person name="Cheng H."/>
            <person name="Xu X.-W."/>
        </authorList>
    </citation>
    <scope>NUCLEOTIDE SEQUENCE [LARGE SCALE GENOMIC DNA]</scope>
    <source>
        <strain evidence="3 4">B1</strain>
    </source>
</reference>
<dbReference type="InterPro" id="IPR042150">
    <property type="entry name" value="MmRce1-like"/>
</dbReference>
<keyword evidence="4" id="KW-1185">Reference proteome</keyword>
<feature type="transmembrane region" description="Helical" evidence="1">
    <location>
        <begin position="12"/>
        <end position="34"/>
    </location>
</feature>
<evidence type="ECO:0000259" key="2">
    <source>
        <dbReference type="Pfam" id="PF02517"/>
    </source>
</evidence>
<feature type="transmembrane region" description="Helical" evidence="1">
    <location>
        <begin position="83"/>
        <end position="103"/>
    </location>
</feature>
<evidence type="ECO:0000256" key="1">
    <source>
        <dbReference type="SAM" id="Phobius"/>
    </source>
</evidence>
<name>A0A223V5L7_9FLAO</name>
<keyword evidence="3" id="KW-0645">Protease</keyword>
<keyword evidence="1" id="KW-0812">Transmembrane</keyword>
<accession>A0A223V5L7</accession>
<sequence length="285" mass="32496">MMSNEPKNQKKVRITILLFLGILTLLSAICYYAILRLNPTSIYVGALMMCPALSAFITLKLMKRPISSLPWGLKHIKYLRLSYLIPVAYITLSYIVIWVFGFGDLVNQETMVEWSQELGMEGFSSTAILLTMIVLLSIVGVIKNIGSTLGEEIGWRGFFIYELRKLFSFGTVSIISGLIWAIWHWPIIFLIYKGSGSLLLHITAFTVMIVAISVILAYYTFKSNSLWPAALFHSVHNIFIQKIFTPLTITNDSSTFWIDEYGLMLPIITTIFAFYFWRKAKVENL</sequence>
<proteinExistence type="predicted"/>
<dbReference type="Pfam" id="PF02517">
    <property type="entry name" value="Rce1-like"/>
    <property type="match status" value="1"/>
</dbReference>
<dbReference type="EMBL" id="CP022957">
    <property type="protein sequence ID" value="ASV30715.1"/>
    <property type="molecule type" value="Genomic_DNA"/>
</dbReference>
<dbReference type="PANTHER" id="PTHR35797">
    <property type="entry name" value="PROTEASE-RELATED"/>
    <property type="match status" value="1"/>
</dbReference>
<dbReference type="PANTHER" id="PTHR35797:SF1">
    <property type="entry name" value="PROTEASE"/>
    <property type="match status" value="1"/>
</dbReference>
<feature type="domain" description="CAAX prenyl protease 2/Lysostaphin resistance protein A-like" evidence="2">
    <location>
        <begin position="139"/>
        <end position="239"/>
    </location>
</feature>
<organism evidence="3 4">
    <name type="scientific">Maribacter cobaltidurans</name>
    <dbReference type="NCBI Taxonomy" id="1178778"/>
    <lineage>
        <taxon>Bacteria</taxon>
        <taxon>Pseudomonadati</taxon>
        <taxon>Bacteroidota</taxon>
        <taxon>Flavobacteriia</taxon>
        <taxon>Flavobacteriales</taxon>
        <taxon>Flavobacteriaceae</taxon>
        <taxon>Maribacter</taxon>
    </lineage>
</organism>
<gene>
    <name evidence="3" type="ORF">CJ263_11085</name>
</gene>
<feature type="transmembrane region" description="Helical" evidence="1">
    <location>
        <begin position="256"/>
        <end position="277"/>
    </location>
</feature>
<dbReference type="Proteomes" id="UP000215244">
    <property type="component" value="Chromosome"/>
</dbReference>
<evidence type="ECO:0000313" key="4">
    <source>
        <dbReference type="Proteomes" id="UP000215244"/>
    </source>
</evidence>
<feature type="transmembrane region" description="Helical" evidence="1">
    <location>
        <begin position="40"/>
        <end position="62"/>
    </location>
</feature>
<dbReference type="KEGG" id="marb:CJ263_11085"/>
<dbReference type="GO" id="GO:0080120">
    <property type="term" value="P:CAAX-box protein maturation"/>
    <property type="evidence" value="ECO:0007669"/>
    <property type="project" value="UniProtKB-ARBA"/>
</dbReference>
<keyword evidence="1" id="KW-0472">Membrane</keyword>
<dbReference type="GO" id="GO:0008237">
    <property type="term" value="F:metallopeptidase activity"/>
    <property type="evidence" value="ECO:0007669"/>
    <property type="project" value="UniProtKB-KW"/>
</dbReference>
<evidence type="ECO:0000313" key="3">
    <source>
        <dbReference type="EMBL" id="ASV30715.1"/>
    </source>
</evidence>
<dbReference type="OrthoDB" id="9777755at2"/>
<feature type="transmembrane region" description="Helical" evidence="1">
    <location>
        <begin position="198"/>
        <end position="219"/>
    </location>
</feature>
<feature type="transmembrane region" description="Helical" evidence="1">
    <location>
        <begin position="123"/>
        <end position="145"/>
    </location>
</feature>
<dbReference type="GO" id="GO:0004175">
    <property type="term" value="F:endopeptidase activity"/>
    <property type="evidence" value="ECO:0007669"/>
    <property type="project" value="UniProtKB-ARBA"/>
</dbReference>
<dbReference type="GO" id="GO:0006508">
    <property type="term" value="P:proteolysis"/>
    <property type="evidence" value="ECO:0007669"/>
    <property type="project" value="UniProtKB-KW"/>
</dbReference>
<feature type="transmembrane region" description="Helical" evidence="1">
    <location>
        <begin position="226"/>
        <end position="244"/>
    </location>
</feature>
<keyword evidence="3" id="KW-0378">Hydrolase</keyword>
<protein>
    <submittedName>
        <fullName evidence="3">CPBP family intramembrane metalloprotease</fullName>
    </submittedName>
</protein>